<evidence type="ECO:0000256" key="6">
    <source>
        <dbReference type="SAM" id="Phobius"/>
    </source>
</evidence>
<keyword evidence="3" id="KW-0597">Phosphoprotein</keyword>
<reference evidence="8" key="1">
    <citation type="submission" date="2020-10" db="EMBL/GenBank/DDBJ databases">
        <title>Bacterium isolated from coastal waters sediment.</title>
        <authorList>
            <person name="Chen R.-J."/>
            <person name="Lu D.-C."/>
            <person name="Zhu K.-L."/>
            <person name="Du Z.-J."/>
        </authorList>
    </citation>
    <scope>NUCLEOTIDE SEQUENCE</scope>
    <source>
        <strain evidence="8">N1Y112</strain>
    </source>
</reference>
<keyword evidence="9" id="KW-1185">Reference proteome</keyword>
<keyword evidence="6" id="KW-0812">Transmembrane</keyword>
<proteinExistence type="predicted"/>
<dbReference type="SUPFAM" id="SSF47384">
    <property type="entry name" value="Homodimeric domain of signal transducing histidine kinase"/>
    <property type="match status" value="1"/>
</dbReference>
<evidence type="ECO:0000256" key="2">
    <source>
        <dbReference type="ARBA" id="ARBA00012438"/>
    </source>
</evidence>
<dbReference type="InterPro" id="IPR050428">
    <property type="entry name" value="TCS_sensor_his_kinase"/>
</dbReference>
<comment type="catalytic activity">
    <reaction evidence="1">
        <text>ATP + protein L-histidine = ADP + protein N-phospho-L-histidine.</text>
        <dbReference type="EC" id="2.7.13.3"/>
    </reaction>
</comment>
<dbReference type="Gene3D" id="1.10.287.130">
    <property type="match status" value="1"/>
</dbReference>
<name>A0A8J7FDH4_9GAMM</name>
<dbReference type="CDD" id="cd00082">
    <property type="entry name" value="HisKA"/>
    <property type="match status" value="1"/>
</dbReference>
<evidence type="ECO:0000256" key="3">
    <source>
        <dbReference type="ARBA" id="ARBA00022553"/>
    </source>
</evidence>
<dbReference type="SUPFAM" id="SSF55874">
    <property type="entry name" value="ATPase domain of HSP90 chaperone/DNA topoisomerase II/histidine kinase"/>
    <property type="match status" value="1"/>
</dbReference>
<feature type="transmembrane region" description="Helical" evidence="6">
    <location>
        <begin position="20"/>
        <end position="39"/>
    </location>
</feature>
<evidence type="ECO:0000256" key="4">
    <source>
        <dbReference type="ARBA" id="ARBA00022679"/>
    </source>
</evidence>
<dbReference type="SMART" id="SM00388">
    <property type="entry name" value="HisKA"/>
    <property type="match status" value="1"/>
</dbReference>
<dbReference type="Proteomes" id="UP000640333">
    <property type="component" value="Unassembled WGS sequence"/>
</dbReference>
<keyword evidence="6" id="KW-1133">Transmembrane helix</keyword>
<dbReference type="InterPro" id="IPR005467">
    <property type="entry name" value="His_kinase_dom"/>
</dbReference>
<dbReference type="AlphaFoldDB" id="A0A8J7FDH4"/>
<keyword evidence="5 8" id="KW-0418">Kinase</keyword>
<dbReference type="InterPro" id="IPR036890">
    <property type="entry name" value="HATPase_C_sf"/>
</dbReference>
<dbReference type="Pfam" id="PF00512">
    <property type="entry name" value="HisKA"/>
    <property type="match status" value="1"/>
</dbReference>
<protein>
    <recommendedName>
        <fullName evidence="2">histidine kinase</fullName>
        <ecNumber evidence="2">2.7.13.3</ecNumber>
    </recommendedName>
</protein>
<feature type="domain" description="Histidine kinase" evidence="7">
    <location>
        <begin position="242"/>
        <end position="431"/>
    </location>
</feature>
<keyword evidence="6" id="KW-0472">Membrane</keyword>
<dbReference type="InterPro" id="IPR003661">
    <property type="entry name" value="HisK_dim/P_dom"/>
</dbReference>
<evidence type="ECO:0000256" key="1">
    <source>
        <dbReference type="ARBA" id="ARBA00000085"/>
    </source>
</evidence>
<comment type="caution">
    <text evidence="8">The sequence shown here is derived from an EMBL/GenBank/DDBJ whole genome shotgun (WGS) entry which is preliminary data.</text>
</comment>
<evidence type="ECO:0000313" key="9">
    <source>
        <dbReference type="Proteomes" id="UP000640333"/>
    </source>
</evidence>
<dbReference type="InterPro" id="IPR036097">
    <property type="entry name" value="HisK_dim/P_sf"/>
</dbReference>
<dbReference type="GO" id="GO:0005886">
    <property type="term" value="C:plasma membrane"/>
    <property type="evidence" value="ECO:0007669"/>
    <property type="project" value="TreeGrafter"/>
</dbReference>
<evidence type="ECO:0000256" key="5">
    <source>
        <dbReference type="ARBA" id="ARBA00022777"/>
    </source>
</evidence>
<dbReference type="GO" id="GO:0000155">
    <property type="term" value="F:phosphorelay sensor kinase activity"/>
    <property type="evidence" value="ECO:0007669"/>
    <property type="project" value="InterPro"/>
</dbReference>
<dbReference type="EC" id="2.7.13.3" evidence="2"/>
<evidence type="ECO:0000259" key="7">
    <source>
        <dbReference type="PROSITE" id="PS50109"/>
    </source>
</evidence>
<evidence type="ECO:0000313" key="8">
    <source>
        <dbReference type="EMBL" id="MBE9399062.1"/>
    </source>
</evidence>
<accession>A0A8J7FDH4</accession>
<keyword evidence="4" id="KW-0808">Transferase</keyword>
<organism evidence="8 9">
    <name type="scientific">Pontibacterium sinense</name>
    <dbReference type="NCBI Taxonomy" id="2781979"/>
    <lineage>
        <taxon>Bacteria</taxon>
        <taxon>Pseudomonadati</taxon>
        <taxon>Pseudomonadota</taxon>
        <taxon>Gammaproteobacteria</taxon>
        <taxon>Oceanospirillales</taxon>
        <taxon>Oceanospirillaceae</taxon>
        <taxon>Pontibacterium</taxon>
    </lineage>
</organism>
<gene>
    <name evidence="8" type="ORF">IOQ59_17520</name>
</gene>
<dbReference type="PANTHER" id="PTHR45436:SF16">
    <property type="entry name" value="HISTIDINE KINASE"/>
    <property type="match status" value="1"/>
</dbReference>
<dbReference type="EMBL" id="JADEYS010000021">
    <property type="protein sequence ID" value="MBE9399062.1"/>
    <property type="molecule type" value="Genomic_DNA"/>
</dbReference>
<dbReference type="PANTHER" id="PTHR45436">
    <property type="entry name" value="SENSOR HISTIDINE KINASE YKOH"/>
    <property type="match status" value="1"/>
</dbReference>
<sequence>MLKMFKSSGRTMRRELSNYFLGLALLTALGFIMALIEYFESGLDNASRLGLMMEVRAFDAEYASNPNAALPNSYSTHFYLDSWDTAPEFYKQVIPFDELQLNELEDVEWAPHGEEEWEDSRYLIIYWHKLHDGRDLYVVADYDSNLMSDEEKEEFDTQFTRVFYLSGGYLFLMLLVVWFYNRRVSRHTQKLADWAEALTLETISQARPDFRYVELNRIAEQLQAAFERIASLLEREHQFLRHASHELRTPIAVIRANMELLDKMGVPEALNRPVERVRRANHAMLQLTETLLWLSRENETAPNLSDVQINSLLDELTDELGYLLQDKSVEILRHYAADLPVQRLPEIPLRIVLSNLLRNAFQYTDEGDVLLDLNGDRLVIENREHGELNIDSDQSFGLGLMLVKRICDRLGWSLELQFQEQGVRAELQLPK</sequence>
<feature type="transmembrane region" description="Helical" evidence="6">
    <location>
        <begin position="162"/>
        <end position="180"/>
    </location>
</feature>
<dbReference type="Gene3D" id="3.30.565.10">
    <property type="entry name" value="Histidine kinase-like ATPase, C-terminal domain"/>
    <property type="match status" value="1"/>
</dbReference>
<dbReference type="PROSITE" id="PS50109">
    <property type="entry name" value="HIS_KIN"/>
    <property type="match status" value="1"/>
</dbReference>